<dbReference type="InterPro" id="IPR029045">
    <property type="entry name" value="ClpP/crotonase-like_dom_sf"/>
</dbReference>
<dbReference type="GO" id="GO:0030288">
    <property type="term" value="C:outer membrane-bounded periplasmic space"/>
    <property type="evidence" value="ECO:0007669"/>
    <property type="project" value="TreeGrafter"/>
</dbReference>
<dbReference type="EMBL" id="VOPW01000002">
    <property type="protein sequence ID" value="TXC62155.1"/>
    <property type="molecule type" value="Genomic_DNA"/>
</dbReference>
<dbReference type="Proteomes" id="UP000321832">
    <property type="component" value="Unassembled WGS sequence"/>
</dbReference>
<dbReference type="GO" id="GO:0006508">
    <property type="term" value="P:proteolysis"/>
    <property type="evidence" value="ECO:0007669"/>
    <property type="project" value="InterPro"/>
</dbReference>
<accession>A0A5C6TQB5</accession>
<dbReference type="Gene3D" id="3.90.226.10">
    <property type="entry name" value="2-enoyl-CoA Hydratase, Chain A, domain 1"/>
    <property type="match status" value="1"/>
</dbReference>
<protein>
    <recommendedName>
        <fullName evidence="1">Tail specific protease domain-containing protein</fullName>
    </recommendedName>
</protein>
<organism evidence="2 3">
    <name type="scientific">Piscinibacter aquaticus</name>
    <dbReference type="NCBI Taxonomy" id="392597"/>
    <lineage>
        <taxon>Bacteria</taxon>
        <taxon>Pseudomonadati</taxon>
        <taxon>Pseudomonadota</taxon>
        <taxon>Betaproteobacteria</taxon>
        <taxon>Burkholderiales</taxon>
        <taxon>Sphaerotilaceae</taxon>
        <taxon>Piscinibacter</taxon>
    </lineage>
</organism>
<dbReference type="GO" id="GO:0007165">
    <property type="term" value="P:signal transduction"/>
    <property type="evidence" value="ECO:0007669"/>
    <property type="project" value="TreeGrafter"/>
</dbReference>
<dbReference type="InterPro" id="IPR005151">
    <property type="entry name" value="Tail-specific_protease"/>
</dbReference>
<dbReference type="AlphaFoldDB" id="A0A5C6TQB5"/>
<dbReference type="SUPFAM" id="SSF52096">
    <property type="entry name" value="ClpP/crotonase"/>
    <property type="match status" value="1"/>
</dbReference>
<dbReference type="Pfam" id="PF03572">
    <property type="entry name" value="Peptidase_S41"/>
    <property type="match status" value="1"/>
</dbReference>
<dbReference type="SUPFAM" id="SSF50156">
    <property type="entry name" value="PDZ domain-like"/>
    <property type="match status" value="1"/>
</dbReference>
<dbReference type="Gene3D" id="2.30.42.10">
    <property type="match status" value="1"/>
</dbReference>
<name>A0A5C6TQB5_9BURK</name>
<evidence type="ECO:0000313" key="2">
    <source>
        <dbReference type="EMBL" id="TXC62155.1"/>
    </source>
</evidence>
<dbReference type="GO" id="GO:0004175">
    <property type="term" value="F:endopeptidase activity"/>
    <property type="evidence" value="ECO:0007669"/>
    <property type="project" value="TreeGrafter"/>
</dbReference>
<feature type="domain" description="Tail specific protease" evidence="1">
    <location>
        <begin position="91"/>
        <end position="234"/>
    </location>
</feature>
<proteinExistence type="predicted"/>
<dbReference type="GO" id="GO:0008236">
    <property type="term" value="F:serine-type peptidase activity"/>
    <property type="evidence" value="ECO:0007669"/>
    <property type="project" value="InterPro"/>
</dbReference>
<evidence type="ECO:0000313" key="3">
    <source>
        <dbReference type="Proteomes" id="UP000321832"/>
    </source>
</evidence>
<dbReference type="PANTHER" id="PTHR32060">
    <property type="entry name" value="TAIL-SPECIFIC PROTEASE"/>
    <property type="match status" value="1"/>
</dbReference>
<dbReference type="PANTHER" id="PTHR32060:SF30">
    <property type="entry name" value="CARBOXY-TERMINAL PROCESSING PROTEASE CTPA"/>
    <property type="match status" value="1"/>
</dbReference>
<comment type="caution">
    <text evidence="2">The sequence shown here is derived from an EMBL/GenBank/DDBJ whole genome shotgun (WGS) entry which is preliminary data.</text>
</comment>
<keyword evidence="3" id="KW-1185">Reference proteome</keyword>
<gene>
    <name evidence="2" type="ORF">FSC37_22670</name>
</gene>
<evidence type="ECO:0000259" key="1">
    <source>
        <dbReference type="Pfam" id="PF03572"/>
    </source>
</evidence>
<reference evidence="2 3" key="1">
    <citation type="submission" date="2019-08" db="EMBL/GenBank/DDBJ databases">
        <authorList>
            <person name="Khan S.A."/>
            <person name="Jeon C.O."/>
            <person name="Jeong S.E."/>
        </authorList>
    </citation>
    <scope>NUCLEOTIDE SEQUENCE [LARGE SCALE GENOMIC DNA]</scope>
    <source>
        <strain evidence="3">IMCC1728</strain>
    </source>
</reference>
<sequence>MAFVEGGSPSAVAGIERGDELVNVNDISVDTNDRGELTTLLSAPNPTVPDVRYRMVFRRAGKLLTVDLAAAKVVADSVPVVQTFSGADGQKIGYLLFNEHTVPAELRLITAVTQLRDEGINELALDLRYNQGGVVYVASQLATMIAGIKRTEGKTFATYLFNDKRAAKNSELSFLATACLPSLTGSRCSTTAPLPTLDLRRVYILTQESTCSASEAIINGLRGVDMELVLIGERLVESLMAFLAPKTAGSLIFQLNTRAVTRRVLAIMPRASCRAQASRRGILKAAEWRTT</sequence>
<dbReference type="InterPro" id="IPR036034">
    <property type="entry name" value="PDZ_sf"/>
</dbReference>